<protein>
    <submittedName>
        <fullName evidence="1">Uncharacterized protein</fullName>
    </submittedName>
</protein>
<keyword evidence="2" id="KW-1185">Reference proteome</keyword>
<name>L8GK57_ACACF</name>
<dbReference type="RefSeq" id="XP_004335435.1">
    <property type="nucleotide sequence ID" value="XM_004335387.1"/>
</dbReference>
<gene>
    <name evidence="1" type="ORF">ACA1_244520</name>
</gene>
<dbReference type="GeneID" id="14913862"/>
<proteinExistence type="predicted"/>
<dbReference type="AlphaFoldDB" id="L8GK57"/>
<accession>L8GK57</accession>
<dbReference type="VEuPathDB" id="AmoebaDB:ACA1_244520"/>
<dbReference type="Proteomes" id="UP000011083">
    <property type="component" value="Unassembled WGS sequence"/>
</dbReference>
<reference evidence="1 2" key="1">
    <citation type="journal article" date="2013" name="Genome Biol.">
        <title>Genome of Acanthamoeba castellanii highlights extensive lateral gene transfer and early evolution of tyrosine kinase signaling.</title>
        <authorList>
            <person name="Clarke M."/>
            <person name="Lohan A.J."/>
            <person name="Liu B."/>
            <person name="Lagkouvardos I."/>
            <person name="Roy S."/>
            <person name="Zafar N."/>
            <person name="Bertelli C."/>
            <person name="Schilde C."/>
            <person name="Kianianmomeni A."/>
            <person name="Burglin T.R."/>
            <person name="Frech C."/>
            <person name="Turcotte B."/>
            <person name="Kopec K.O."/>
            <person name="Synnott J.M."/>
            <person name="Choo C."/>
            <person name="Paponov I."/>
            <person name="Finkler A."/>
            <person name="Soon Heng Tan C."/>
            <person name="Hutchins A.P."/>
            <person name="Weinmeier T."/>
            <person name="Rattei T."/>
            <person name="Chu J.S."/>
            <person name="Gimenez G."/>
            <person name="Irimia M."/>
            <person name="Rigden D.J."/>
            <person name="Fitzpatrick D.A."/>
            <person name="Lorenzo-Morales J."/>
            <person name="Bateman A."/>
            <person name="Chiu C.H."/>
            <person name="Tang P."/>
            <person name="Hegemann P."/>
            <person name="Fromm H."/>
            <person name="Raoult D."/>
            <person name="Greub G."/>
            <person name="Miranda-Saavedra D."/>
            <person name="Chen N."/>
            <person name="Nash P."/>
            <person name="Ginger M.L."/>
            <person name="Horn M."/>
            <person name="Schaap P."/>
            <person name="Caler L."/>
            <person name="Loftus B."/>
        </authorList>
    </citation>
    <scope>NUCLEOTIDE SEQUENCE [LARGE SCALE GENOMIC DNA]</scope>
    <source>
        <strain evidence="1 2">Neff</strain>
    </source>
</reference>
<evidence type="ECO:0000313" key="1">
    <source>
        <dbReference type="EMBL" id="ELR13422.1"/>
    </source>
</evidence>
<sequence length="126" mass="13982">MGDGLWRLSGRQWHPHRCVGKRGGGWHSGTVRAANLLQLFFQDGLPVHDGLHADRDRLHARDARSHRVVLIHNSGRTHKSQQFCDYCSCSVNNEVYAARRSCTGSSCTWPCASRESVAPSPAARSC</sequence>
<evidence type="ECO:0000313" key="2">
    <source>
        <dbReference type="Proteomes" id="UP000011083"/>
    </source>
</evidence>
<dbReference type="KEGG" id="acan:ACA1_244520"/>
<dbReference type="EMBL" id="KB008093">
    <property type="protein sequence ID" value="ELR13422.1"/>
    <property type="molecule type" value="Genomic_DNA"/>
</dbReference>
<organism evidence="1 2">
    <name type="scientific">Acanthamoeba castellanii (strain ATCC 30010 / Neff)</name>
    <dbReference type="NCBI Taxonomy" id="1257118"/>
    <lineage>
        <taxon>Eukaryota</taxon>
        <taxon>Amoebozoa</taxon>
        <taxon>Discosea</taxon>
        <taxon>Longamoebia</taxon>
        <taxon>Centramoebida</taxon>
        <taxon>Acanthamoebidae</taxon>
        <taxon>Acanthamoeba</taxon>
    </lineage>
</organism>